<feature type="compositionally biased region" description="Polar residues" evidence="1">
    <location>
        <begin position="59"/>
        <end position="84"/>
    </location>
</feature>
<evidence type="ECO:0000313" key="3">
    <source>
        <dbReference type="Proteomes" id="UP000765509"/>
    </source>
</evidence>
<dbReference type="Proteomes" id="UP000765509">
    <property type="component" value="Unassembled WGS sequence"/>
</dbReference>
<feature type="compositionally biased region" description="Low complexity" evidence="1">
    <location>
        <begin position="1"/>
        <end position="16"/>
    </location>
</feature>
<name>A0A9Q3F1M6_9BASI</name>
<comment type="caution">
    <text evidence="2">The sequence shown here is derived from an EMBL/GenBank/DDBJ whole genome shotgun (WGS) entry which is preliminary data.</text>
</comment>
<proteinExistence type="predicted"/>
<sequence>MPSTGSGASCNPSSSSQKGHRRDYGRSQSVTEGKGSVDDLKVNKLCHSKADGTVLPSKRANTATRSLSGHSQSKPEGLKQSTAAQKVPDPYRSVEKMHEFLLDCEKIPGPSQNLQVTQWMSSIDGKEENDAFNSRMKKKQPSTNQASAKNSPSSQQQKFQPKKAVTSSKQGQRHGTSHKTSQPGLQDPKDSAGCHGKCISDGQSNDVITEKGGRQIKISEMISDIFDYIPELYEAINDVKTHVSDKNSSTCKNLKTNNLSLSQINETLMCFEKFSTIIKTSNNENSFGNKIKEQSAIIKEVTDKYAKFKIDEIIETRIKPAISTIKEEKNIVLENLSKSFTEVKTYTIALKRCLDTSQEEI</sequence>
<feature type="region of interest" description="Disordered" evidence="1">
    <location>
        <begin position="1"/>
        <end position="91"/>
    </location>
</feature>
<organism evidence="2 3">
    <name type="scientific">Austropuccinia psidii MF-1</name>
    <dbReference type="NCBI Taxonomy" id="1389203"/>
    <lineage>
        <taxon>Eukaryota</taxon>
        <taxon>Fungi</taxon>
        <taxon>Dikarya</taxon>
        <taxon>Basidiomycota</taxon>
        <taxon>Pucciniomycotina</taxon>
        <taxon>Pucciniomycetes</taxon>
        <taxon>Pucciniales</taxon>
        <taxon>Sphaerophragmiaceae</taxon>
        <taxon>Austropuccinia</taxon>
    </lineage>
</organism>
<feature type="region of interest" description="Disordered" evidence="1">
    <location>
        <begin position="128"/>
        <end position="198"/>
    </location>
</feature>
<dbReference type="EMBL" id="AVOT02035512">
    <property type="protein sequence ID" value="MBW0529897.1"/>
    <property type="molecule type" value="Genomic_DNA"/>
</dbReference>
<keyword evidence="3" id="KW-1185">Reference proteome</keyword>
<feature type="compositionally biased region" description="Low complexity" evidence="1">
    <location>
        <begin position="149"/>
        <end position="163"/>
    </location>
</feature>
<evidence type="ECO:0000313" key="2">
    <source>
        <dbReference type="EMBL" id="MBW0529897.1"/>
    </source>
</evidence>
<gene>
    <name evidence="2" type="ORF">O181_069612</name>
</gene>
<protein>
    <submittedName>
        <fullName evidence="2">Uncharacterized protein</fullName>
    </submittedName>
</protein>
<accession>A0A9Q3F1M6</accession>
<reference evidence="2" key="1">
    <citation type="submission" date="2021-03" db="EMBL/GenBank/DDBJ databases">
        <title>Draft genome sequence of rust myrtle Austropuccinia psidii MF-1, a brazilian biotype.</title>
        <authorList>
            <person name="Quecine M.C."/>
            <person name="Pachon D.M.R."/>
            <person name="Bonatelli M.L."/>
            <person name="Correr F.H."/>
            <person name="Franceschini L.M."/>
            <person name="Leite T.F."/>
            <person name="Margarido G.R.A."/>
            <person name="Almeida C.A."/>
            <person name="Ferrarezi J.A."/>
            <person name="Labate C.A."/>
        </authorList>
    </citation>
    <scope>NUCLEOTIDE SEQUENCE</scope>
    <source>
        <strain evidence="2">MF-1</strain>
    </source>
</reference>
<dbReference type="AlphaFoldDB" id="A0A9Q3F1M6"/>
<evidence type="ECO:0000256" key="1">
    <source>
        <dbReference type="SAM" id="MobiDB-lite"/>
    </source>
</evidence>